<reference evidence="1" key="1">
    <citation type="submission" date="2020-11" db="EMBL/GenBank/DDBJ databases">
        <authorList>
            <person name="Tran Van P."/>
        </authorList>
    </citation>
    <scope>NUCLEOTIDE SEQUENCE</scope>
</reference>
<protein>
    <submittedName>
        <fullName evidence="1">Uncharacterized protein</fullName>
    </submittedName>
</protein>
<gene>
    <name evidence="1" type="ORF">TTEB3V08_LOCUS568</name>
</gene>
<proteinExistence type="predicted"/>
<sequence>MLDWPAEDGKIEVRIPVGTTKEVIYVISCGTEGCGASTMISVPREHVCYMAACVGRYRWTLTGVSLEETTERCIEALKPLVCVQDGHDILVCGNLSHSPDPAGCVPGHKSEDTVVSPSVSVRVVRVAEQVHILAGRAAAVLLL</sequence>
<accession>A0A7R9FHA4</accession>
<organism evidence="1">
    <name type="scientific">Timema tahoe</name>
    <dbReference type="NCBI Taxonomy" id="61484"/>
    <lineage>
        <taxon>Eukaryota</taxon>
        <taxon>Metazoa</taxon>
        <taxon>Ecdysozoa</taxon>
        <taxon>Arthropoda</taxon>
        <taxon>Hexapoda</taxon>
        <taxon>Insecta</taxon>
        <taxon>Pterygota</taxon>
        <taxon>Neoptera</taxon>
        <taxon>Polyneoptera</taxon>
        <taxon>Phasmatodea</taxon>
        <taxon>Timematodea</taxon>
        <taxon>Timematoidea</taxon>
        <taxon>Timematidae</taxon>
        <taxon>Timema</taxon>
    </lineage>
</organism>
<dbReference type="EMBL" id="OE000093">
    <property type="protein sequence ID" value="CAD7452386.1"/>
    <property type="molecule type" value="Genomic_DNA"/>
</dbReference>
<name>A0A7R9FHA4_9NEOP</name>
<dbReference type="AlphaFoldDB" id="A0A7R9FHA4"/>
<evidence type="ECO:0000313" key="1">
    <source>
        <dbReference type="EMBL" id="CAD7452386.1"/>
    </source>
</evidence>